<dbReference type="EMBL" id="FORR01000019">
    <property type="protein sequence ID" value="SFJ73368.1"/>
    <property type="molecule type" value="Genomic_DNA"/>
</dbReference>
<dbReference type="FunFam" id="3.60.21.10:FF:000028">
    <property type="entry name" value="Putative metallophosphoesterase"/>
    <property type="match status" value="1"/>
</dbReference>
<reference evidence="6 7" key="1">
    <citation type="submission" date="2016-10" db="EMBL/GenBank/DDBJ databases">
        <authorList>
            <person name="de Groot N.N."/>
        </authorList>
    </citation>
    <scope>NUCLEOTIDE SEQUENCE [LARGE SCALE GENOMIC DNA]</scope>
    <source>
        <strain evidence="6 7">DSM 44778</strain>
    </source>
</reference>
<protein>
    <recommendedName>
        <fullName evidence="5">Calcineurin-like phosphoesterase domain-containing protein</fullName>
    </recommendedName>
</protein>
<evidence type="ECO:0000256" key="3">
    <source>
        <dbReference type="ARBA" id="ARBA00022801"/>
    </source>
</evidence>
<proteinExistence type="inferred from homology"/>
<accession>A0A1I3TQ67</accession>
<feature type="domain" description="Calcineurin-like phosphoesterase" evidence="5">
    <location>
        <begin position="60"/>
        <end position="221"/>
    </location>
</feature>
<dbReference type="GO" id="GO:0008758">
    <property type="term" value="F:UDP-2,3-diacylglucosamine hydrolase activity"/>
    <property type="evidence" value="ECO:0007669"/>
    <property type="project" value="TreeGrafter"/>
</dbReference>
<dbReference type="Proteomes" id="UP000199545">
    <property type="component" value="Unassembled WGS sequence"/>
</dbReference>
<dbReference type="SUPFAM" id="SSF56300">
    <property type="entry name" value="Metallo-dependent phosphatases"/>
    <property type="match status" value="1"/>
</dbReference>
<organism evidence="6 7">
    <name type="scientific">Thermoflavimicrobium dichotomicum</name>
    <dbReference type="NCBI Taxonomy" id="46223"/>
    <lineage>
        <taxon>Bacteria</taxon>
        <taxon>Bacillati</taxon>
        <taxon>Bacillota</taxon>
        <taxon>Bacilli</taxon>
        <taxon>Bacillales</taxon>
        <taxon>Thermoactinomycetaceae</taxon>
        <taxon>Thermoflavimicrobium</taxon>
    </lineage>
</organism>
<evidence type="ECO:0000256" key="4">
    <source>
        <dbReference type="ARBA" id="ARBA00061089"/>
    </source>
</evidence>
<evidence type="ECO:0000256" key="2">
    <source>
        <dbReference type="ARBA" id="ARBA00022723"/>
    </source>
</evidence>
<evidence type="ECO:0000256" key="1">
    <source>
        <dbReference type="ARBA" id="ARBA00001968"/>
    </source>
</evidence>
<gene>
    <name evidence="6" type="ORF">SAMN05421852_11942</name>
</gene>
<evidence type="ECO:0000313" key="7">
    <source>
        <dbReference type="Proteomes" id="UP000199545"/>
    </source>
</evidence>
<sequence>MSQTELSRRQFLKKSFSKWLGLSLLGISGIYSYSLEPKWIEIKEQWLFLPSLPPSFQHTRIVHFSDLHLGFYLDPSDLSSLVQHIQQLKPDLLCFTGDLIDKDPNVISAAIPYLSQLQAPLGKYAVLGNHDYRGNAQMVQQGLAQSGFHVLVNSHQLVQKGNDRIAIAGVDDQLTGHPNLVQALHGLDSHTCTILLSHCPDFADQARKKPVALQLSGHSHGGQIRLPLIGHIVTPPYGRKYVQGFHQVEGSSLKVYVNRGIGTTILPLRFFCRPEITVLVLTSKKSR</sequence>
<dbReference type="PANTHER" id="PTHR31302">
    <property type="entry name" value="TRANSMEMBRANE PROTEIN WITH METALLOPHOSPHOESTERASE DOMAIN-RELATED"/>
    <property type="match status" value="1"/>
</dbReference>
<dbReference type="GO" id="GO:0046872">
    <property type="term" value="F:metal ion binding"/>
    <property type="evidence" value="ECO:0007669"/>
    <property type="project" value="UniProtKB-KW"/>
</dbReference>
<dbReference type="AlphaFoldDB" id="A0A1I3TQ67"/>
<dbReference type="GO" id="GO:0016020">
    <property type="term" value="C:membrane"/>
    <property type="evidence" value="ECO:0007669"/>
    <property type="project" value="GOC"/>
</dbReference>
<dbReference type="InterPro" id="IPR004843">
    <property type="entry name" value="Calcineurin-like_PHP"/>
</dbReference>
<dbReference type="GO" id="GO:0009245">
    <property type="term" value="P:lipid A biosynthetic process"/>
    <property type="evidence" value="ECO:0007669"/>
    <property type="project" value="TreeGrafter"/>
</dbReference>
<dbReference type="Gene3D" id="3.60.21.10">
    <property type="match status" value="1"/>
</dbReference>
<dbReference type="PANTHER" id="PTHR31302:SF25">
    <property type="entry name" value="PHOSPHOESTERASE"/>
    <property type="match status" value="1"/>
</dbReference>
<keyword evidence="3" id="KW-0378">Hydrolase</keyword>
<evidence type="ECO:0000313" key="6">
    <source>
        <dbReference type="EMBL" id="SFJ73368.1"/>
    </source>
</evidence>
<dbReference type="InterPro" id="IPR029052">
    <property type="entry name" value="Metallo-depent_PP-like"/>
</dbReference>
<keyword evidence="7" id="KW-1185">Reference proteome</keyword>
<keyword evidence="2" id="KW-0479">Metal-binding</keyword>
<dbReference type="RefSeq" id="WP_093231245.1">
    <property type="nucleotide sequence ID" value="NZ_FORR01000019.1"/>
</dbReference>
<comment type="cofactor">
    <cofactor evidence="1">
        <name>a divalent metal cation</name>
        <dbReference type="ChEBI" id="CHEBI:60240"/>
    </cofactor>
</comment>
<dbReference type="OrthoDB" id="9780884at2"/>
<evidence type="ECO:0000259" key="5">
    <source>
        <dbReference type="Pfam" id="PF00149"/>
    </source>
</evidence>
<comment type="similarity">
    <text evidence="4">Belongs to the metallophosphoesterase superfamily.</text>
</comment>
<dbReference type="InterPro" id="IPR051158">
    <property type="entry name" value="Metallophosphoesterase_sf"/>
</dbReference>
<name>A0A1I3TQ67_9BACL</name>
<dbReference type="Pfam" id="PF00149">
    <property type="entry name" value="Metallophos"/>
    <property type="match status" value="1"/>
</dbReference>
<dbReference type="CDD" id="cd07385">
    <property type="entry name" value="MPP_YkuE_C"/>
    <property type="match status" value="1"/>
</dbReference>